<feature type="compositionally biased region" description="Basic and acidic residues" evidence="1">
    <location>
        <begin position="148"/>
        <end position="164"/>
    </location>
</feature>
<dbReference type="InterPro" id="IPR050618">
    <property type="entry name" value="Ubq-SigPath_Reg"/>
</dbReference>
<dbReference type="PANTHER" id="PTHR12864">
    <property type="entry name" value="RAN BINDING PROTEIN 9-RELATED"/>
    <property type="match status" value="1"/>
</dbReference>
<dbReference type="SMART" id="SM00668">
    <property type="entry name" value="CTLH"/>
    <property type="match status" value="1"/>
</dbReference>
<feature type="region of interest" description="Disordered" evidence="1">
    <location>
        <begin position="146"/>
        <end position="173"/>
    </location>
</feature>
<sequence>MKDNKITKRDLNRLVLDYLILEGYRTAAESFASEAATDLPSNAAQQVEEANIEMRIQIKEKVESGDVMGAIEMCNDLDPEILDARPRLHFHLLTQSLIELIRHGRTAEALMFAKTELAPRAERNEEFLKELESVMCLLVYGATGPGTGKEKSKDKAKEQDKGNKDQATGSVTFDAPPSLLELLSTQHRDLTASELNTALLASLSLGGPRHEPRLAELMRLCAWGENALVKNGVAFPRLEIGRGEGGRLLGGQEGEGVKEEN</sequence>
<dbReference type="PROSITE" id="PS50897">
    <property type="entry name" value="CTLH"/>
    <property type="match status" value="1"/>
</dbReference>
<feature type="domain" description="CTLH" evidence="2">
    <location>
        <begin position="51"/>
        <end position="108"/>
    </location>
</feature>
<dbReference type="InterPro" id="IPR006595">
    <property type="entry name" value="CTLH_C"/>
</dbReference>
<proteinExistence type="predicted"/>
<evidence type="ECO:0000259" key="2">
    <source>
        <dbReference type="PROSITE" id="PS50897"/>
    </source>
</evidence>
<dbReference type="Proteomes" id="UP000054097">
    <property type="component" value="Unassembled WGS sequence"/>
</dbReference>
<dbReference type="AlphaFoldDB" id="A0A0C3ASW4"/>
<evidence type="ECO:0000256" key="1">
    <source>
        <dbReference type="SAM" id="MobiDB-lite"/>
    </source>
</evidence>
<dbReference type="InterPro" id="IPR006594">
    <property type="entry name" value="LisH"/>
</dbReference>
<dbReference type="STRING" id="933852.A0A0C3ASW4"/>
<dbReference type="InterPro" id="IPR013144">
    <property type="entry name" value="CRA_dom"/>
</dbReference>
<reference evidence="3 4" key="1">
    <citation type="submission" date="2014-04" db="EMBL/GenBank/DDBJ databases">
        <authorList>
            <consortium name="DOE Joint Genome Institute"/>
            <person name="Kuo A."/>
            <person name="Zuccaro A."/>
            <person name="Kohler A."/>
            <person name="Nagy L.G."/>
            <person name="Floudas D."/>
            <person name="Copeland A."/>
            <person name="Barry K.W."/>
            <person name="Cichocki N."/>
            <person name="Veneault-Fourrey C."/>
            <person name="LaButti K."/>
            <person name="Lindquist E.A."/>
            <person name="Lipzen A."/>
            <person name="Lundell T."/>
            <person name="Morin E."/>
            <person name="Murat C."/>
            <person name="Sun H."/>
            <person name="Tunlid A."/>
            <person name="Henrissat B."/>
            <person name="Grigoriev I.V."/>
            <person name="Hibbett D.S."/>
            <person name="Martin F."/>
            <person name="Nordberg H.P."/>
            <person name="Cantor M.N."/>
            <person name="Hua S.X."/>
        </authorList>
    </citation>
    <scope>NUCLEOTIDE SEQUENCE [LARGE SCALE GENOMIC DNA]</scope>
    <source>
        <strain evidence="3 4">MAFF 305830</strain>
    </source>
</reference>
<evidence type="ECO:0000313" key="4">
    <source>
        <dbReference type="Proteomes" id="UP000054097"/>
    </source>
</evidence>
<protein>
    <recommendedName>
        <fullName evidence="2">CTLH domain-containing protein</fullName>
    </recommendedName>
</protein>
<dbReference type="HOGENOM" id="CLU_073203_1_1_1"/>
<dbReference type="InterPro" id="IPR024964">
    <property type="entry name" value="CTLH/CRA"/>
</dbReference>
<organism evidence="3 4">
    <name type="scientific">Serendipita vermifera MAFF 305830</name>
    <dbReference type="NCBI Taxonomy" id="933852"/>
    <lineage>
        <taxon>Eukaryota</taxon>
        <taxon>Fungi</taxon>
        <taxon>Dikarya</taxon>
        <taxon>Basidiomycota</taxon>
        <taxon>Agaricomycotina</taxon>
        <taxon>Agaricomycetes</taxon>
        <taxon>Sebacinales</taxon>
        <taxon>Serendipitaceae</taxon>
        <taxon>Serendipita</taxon>
    </lineage>
</organism>
<dbReference type="SMART" id="SM00667">
    <property type="entry name" value="LisH"/>
    <property type="match status" value="1"/>
</dbReference>
<dbReference type="Pfam" id="PF08513">
    <property type="entry name" value="LisH"/>
    <property type="match status" value="1"/>
</dbReference>
<name>A0A0C3ASW4_SERVB</name>
<accession>A0A0C3ASW4</accession>
<gene>
    <name evidence="3" type="ORF">M408DRAFT_332948</name>
</gene>
<dbReference type="Pfam" id="PF10607">
    <property type="entry name" value="CTLH"/>
    <property type="match status" value="1"/>
</dbReference>
<dbReference type="SMART" id="SM00757">
    <property type="entry name" value="CRA"/>
    <property type="match status" value="1"/>
</dbReference>
<dbReference type="PROSITE" id="PS50896">
    <property type="entry name" value="LISH"/>
    <property type="match status" value="1"/>
</dbReference>
<dbReference type="EMBL" id="KN824357">
    <property type="protein sequence ID" value="KIM22381.1"/>
    <property type="molecule type" value="Genomic_DNA"/>
</dbReference>
<evidence type="ECO:0000313" key="3">
    <source>
        <dbReference type="EMBL" id="KIM22381.1"/>
    </source>
</evidence>
<dbReference type="OrthoDB" id="2415936at2759"/>
<keyword evidence="4" id="KW-1185">Reference proteome</keyword>
<reference evidence="4" key="2">
    <citation type="submission" date="2015-01" db="EMBL/GenBank/DDBJ databases">
        <title>Evolutionary Origins and Diversification of the Mycorrhizal Mutualists.</title>
        <authorList>
            <consortium name="DOE Joint Genome Institute"/>
            <consortium name="Mycorrhizal Genomics Consortium"/>
            <person name="Kohler A."/>
            <person name="Kuo A."/>
            <person name="Nagy L.G."/>
            <person name="Floudas D."/>
            <person name="Copeland A."/>
            <person name="Barry K.W."/>
            <person name="Cichocki N."/>
            <person name="Veneault-Fourrey C."/>
            <person name="LaButti K."/>
            <person name="Lindquist E.A."/>
            <person name="Lipzen A."/>
            <person name="Lundell T."/>
            <person name="Morin E."/>
            <person name="Murat C."/>
            <person name="Riley R."/>
            <person name="Ohm R."/>
            <person name="Sun H."/>
            <person name="Tunlid A."/>
            <person name="Henrissat B."/>
            <person name="Grigoriev I.V."/>
            <person name="Hibbett D.S."/>
            <person name="Martin F."/>
        </authorList>
    </citation>
    <scope>NUCLEOTIDE SEQUENCE [LARGE SCALE GENOMIC DNA]</scope>
    <source>
        <strain evidence="4">MAFF 305830</strain>
    </source>
</reference>